<dbReference type="AlphaFoldDB" id="A0A8F9TS60"/>
<feature type="chain" id="PRO_5034484741" evidence="1">
    <location>
        <begin position="21"/>
        <end position="598"/>
    </location>
</feature>
<keyword evidence="1" id="KW-0732">Signal</keyword>
<name>A0A8F9TS60_9BACT</name>
<dbReference type="InterPro" id="IPR010281">
    <property type="entry name" value="DUF885"/>
</dbReference>
<dbReference type="Proteomes" id="UP000825051">
    <property type="component" value="Chromosome"/>
</dbReference>
<protein>
    <submittedName>
        <fullName evidence="2">DUF885 domain-containing protein</fullName>
    </submittedName>
</protein>
<keyword evidence="3" id="KW-1185">Reference proteome</keyword>
<feature type="signal peptide" evidence="1">
    <location>
        <begin position="1"/>
        <end position="20"/>
    </location>
</feature>
<evidence type="ECO:0000313" key="3">
    <source>
        <dbReference type="Proteomes" id="UP000825051"/>
    </source>
</evidence>
<dbReference type="PANTHER" id="PTHR33361">
    <property type="entry name" value="GLR0591 PROTEIN"/>
    <property type="match status" value="1"/>
</dbReference>
<dbReference type="PANTHER" id="PTHR33361:SF2">
    <property type="entry name" value="DUF885 DOMAIN-CONTAINING PROTEIN"/>
    <property type="match status" value="1"/>
</dbReference>
<accession>A0A8F9TS60</accession>
<evidence type="ECO:0000313" key="2">
    <source>
        <dbReference type="EMBL" id="QYM78224.1"/>
    </source>
</evidence>
<dbReference type="KEGG" id="ole:K0B96_13055"/>
<organism evidence="2 3">
    <name type="scientific">Horticoccus luteus</name>
    <dbReference type="NCBI Taxonomy" id="2862869"/>
    <lineage>
        <taxon>Bacteria</taxon>
        <taxon>Pseudomonadati</taxon>
        <taxon>Verrucomicrobiota</taxon>
        <taxon>Opitutia</taxon>
        <taxon>Opitutales</taxon>
        <taxon>Opitutaceae</taxon>
        <taxon>Horticoccus</taxon>
    </lineage>
</organism>
<dbReference type="RefSeq" id="WP_220161328.1">
    <property type="nucleotide sequence ID" value="NZ_CP080507.1"/>
</dbReference>
<evidence type="ECO:0000256" key="1">
    <source>
        <dbReference type="SAM" id="SignalP"/>
    </source>
</evidence>
<proteinExistence type="predicted"/>
<reference evidence="2" key="1">
    <citation type="submission" date="2021-08" db="EMBL/GenBank/DDBJ databases">
        <title>Genome of a novel bacterium of the phylum Verrucomicrobia, Oleiharenicola sp. KSB-15.</title>
        <authorList>
            <person name="Chung J.-H."/>
            <person name="Ahn J.-H."/>
            <person name="Yoon Y."/>
            <person name="Kim D.-Y."/>
            <person name="An S.-H."/>
            <person name="Park I."/>
            <person name="Yeon J."/>
        </authorList>
    </citation>
    <scope>NUCLEOTIDE SEQUENCE</scope>
    <source>
        <strain evidence="2">KSB-15</strain>
    </source>
</reference>
<dbReference type="EMBL" id="CP080507">
    <property type="protein sequence ID" value="QYM78224.1"/>
    <property type="molecule type" value="Genomic_DNA"/>
</dbReference>
<dbReference type="Pfam" id="PF05960">
    <property type="entry name" value="DUF885"/>
    <property type="match status" value="1"/>
</dbReference>
<gene>
    <name evidence="2" type="ORF">K0B96_13055</name>
</gene>
<sequence>MTTPYRFLALLVASASLAFAAQPAWVQTSNQNAVPVLEYLGRYAPEYGSDLGLEQYDPEVTDLKPRVYERSLADAEILLAALKAKIPPETNAKVRQDLEILVDNVELQINSSRLNHELMLPYTCVAQNVFEGLQVLLDSRNKPERRQRALVRLQHYAGLAGAEPLVTLAEARSTERFTTKNLTGPYVVAVNKDLGNTERFIAGIAQLFTAAQLDGWQDAHARLAAQLRAHDEWVRREIIPRARPTNQLPAAIYADNLKNYGVRMSPQELIDRGLFGFLEIRDEMQVLAQRIATAHHFPSSDYRAVLRELKKDQITGAAILPYYHDILTQLEHLVAEHHIVTLPQRAAVIRLASEAESASQPAPHLNPPRLLGNTGEYGEIVLPLTNPNAAHPGELQDDFTTKAYAWTLTAHEARPGHELQFSAMVEQGVSTPRAVFAFNSANVEGWALYMEAVMKQYEPPEGQLFALQARLHRAARAFLDPMLNLGLMKPEAAQQFLVSDVGLSAPFATQEIDRYTFRAPGQATSYYYGYLRLRQIRAQTELVLRDRFNEMAFHDFILSQGLLPPELLAKAVREEFIPAAAAPAESAPDADHPAAKQM</sequence>